<evidence type="ECO:0000313" key="2">
    <source>
        <dbReference type="Proteomes" id="UP000824120"/>
    </source>
</evidence>
<accession>A0A9J5WFN3</accession>
<evidence type="ECO:0000313" key="1">
    <source>
        <dbReference type="EMBL" id="KAG5574434.1"/>
    </source>
</evidence>
<name>A0A9J5WFN3_SOLCO</name>
<reference evidence="1 2" key="1">
    <citation type="submission" date="2020-09" db="EMBL/GenBank/DDBJ databases">
        <title>De no assembly of potato wild relative species, Solanum commersonii.</title>
        <authorList>
            <person name="Cho K."/>
        </authorList>
    </citation>
    <scope>NUCLEOTIDE SEQUENCE [LARGE SCALE GENOMIC DNA]</scope>
    <source>
        <strain evidence="1">LZ3.2</strain>
        <tissue evidence="1">Leaf</tissue>
    </source>
</reference>
<sequence>MNRSPMLYLFSFFKRVEGWIHYPQRIALCFETILLGKPNENKKPCIVEKGRRVQHVMYELDVRHRLKH</sequence>
<protein>
    <submittedName>
        <fullName evidence="1">Uncharacterized protein</fullName>
    </submittedName>
</protein>
<dbReference type="Proteomes" id="UP000824120">
    <property type="component" value="Chromosome 11"/>
</dbReference>
<organism evidence="1 2">
    <name type="scientific">Solanum commersonii</name>
    <name type="common">Commerson's wild potato</name>
    <name type="synonym">Commerson's nightshade</name>
    <dbReference type="NCBI Taxonomy" id="4109"/>
    <lineage>
        <taxon>Eukaryota</taxon>
        <taxon>Viridiplantae</taxon>
        <taxon>Streptophyta</taxon>
        <taxon>Embryophyta</taxon>
        <taxon>Tracheophyta</taxon>
        <taxon>Spermatophyta</taxon>
        <taxon>Magnoliopsida</taxon>
        <taxon>eudicotyledons</taxon>
        <taxon>Gunneridae</taxon>
        <taxon>Pentapetalae</taxon>
        <taxon>asterids</taxon>
        <taxon>lamiids</taxon>
        <taxon>Solanales</taxon>
        <taxon>Solanaceae</taxon>
        <taxon>Solanoideae</taxon>
        <taxon>Solaneae</taxon>
        <taxon>Solanum</taxon>
    </lineage>
</organism>
<keyword evidence="2" id="KW-1185">Reference proteome</keyword>
<dbReference type="AlphaFoldDB" id="A0A9J5WFN3"/>
<comment type="caution">
    <text evidence="1">The sequence shown here is derived from an EMBL/GenBank/DDBJ whole genome shotgun (WGS) entry which is preliminary data.</text>
</comment>
<dbReference type="EMBL" id="JACXVP010000011">
    <property type="protein sequence ID" value="KAG5574434.1"/>
    <property type="molecule type" value="Genomic_DNA"/>
</dbReference>
<proteinExistence type="predicted"/>
<gene>
    <name evidence="1" type="ORF">H5410_054568</name>
</gene>